<proteinExistence type="predicted"/>
<sequence length="371" mass="42262">MTTNDKTTDDRPSRELIQSKIDLMIENLTTIDDPEGKFLLHFGDIVVDDKSWKVWNWPQGVGLYGIYKNYKLTGNKKALKVVTDWFDNALAEGSPSKNVNSMAPLLAMACLYEDTGDTRFHPYLDQWAKWAMEDMPRTTGGGMAHATIQDPHLEQLWDDTLMMTVMPLTKIGRLLDHPDYVEEAKYQFLIHAEYLMNRTNGLWYHGWNFNRRDHYAGALWARGNCWITIGIPEFIETAGLKKGDLVREWLITLLNRQVETLAELQDESGMWHTLLDDPNSYVESSATAGIAYGILKAVHRRYIDPKYAAVAEKAIKALLGQIDDKGEVQNVSVGTGLEDSLDYYRNIDRTAMPYGQSLTVLAFTEYLVSFC</sequence>
<dbReference type="OrthoDB" id="9812931at2"/>
<dbReference type="PANTHER" id="PTHR33886:SF8">
    <property type="entry name" value="UNSATURATED RHAMNOGALACTURONAN HYDROLASE (EUROFUNG)"/>
    <property type="match status" value="1"/>
</dbReference>
<dbReference type="InterPro" id="IPR052043">
    <property type="entry name" value="PolySaccharide_Degr_Enz"/>
</dbReference>
<keyword evidence="1 2" id="KW-0378">Hydrolase</keyword>
<dbReference type="SUPFAM" id="SSF48208">
    <property type="entry name" value="Six-hairpin glycosidases"/>
    <property type="match status" value="1"/>
</dbReference>
<dbReference type="Pfam" id="PF07470">
    <property type="entry name" value="Glyco_hydro_88"/>
    <property type="match status" value="1"/>
</dbReference>
<accession>A0A2M9H7D1</accession>
<dbReference type="EMBL" id="PEBI01000004">
    <property type="protein sequence ID" value="PJM72720.1"/>
    <property type="molecule type" value="Genomic_DNA"/>
</dbReference>
<reference evidence="2 3" key="1">
    <citation type="submission" date="2017-10" db="EMBL/GenBank/DDBJ databases">
        <title>Draft genome sequences of strains TRE 1, TRE 9, TRE H and TRI 7, isolated from tamarins, belonging to four potential novel Bifidobacterium species.</title>
        <authorList>
            <person name="Mattarelli P."/>
            <person name="Modesto M."/>
            <person name="Puglisi E."/>
            <person name="Morelli L."/>
            <person name="Spezio C."/>
            <person name="Bonetti A."/>
            <person name="Sandri C."/>
        </authorList>
    </citation>
    <scope>NUCLEOTIDE SEQUENCE [LARGE SCALE GENOMIC DNA]</scope>
    <source>
        <strain evidence="3">TRE1</strain>
    </source>
</reference>
<dbReference type="InterPro" id="IPR010905">
    <property type="entry name" value="Glyco_hydro_88"/>
</dbReference>
<evidence type="ECO:0000313" key="3">
    <source>
        <dbReference type="Proteomes" id="UP000229095"/>
    </source>
</evidence>
<dbReference type="Proteomes" id="UP000229095">
    <property type="component" value="Unassembled WGS sequence"/>
</dbReference>
<comment type="caution">
    <text evidence="2">The sequence shown here is derived from an EMBL/GenBank/DDBJ whole genome shotgun (WGS) entry which is preliminary data.</text>
</comment>
<name>A0A2M9H7D1_9BIFI</name>
<protein>
    <submittedName>
        <fullName evidence="2">Glycoside hydrolase 105 family protein</fullName>
    </submittedName>
</protein>
<evidence type="ECO:0000256" key="1">
    <source>
        <dbReference type="ARBA" id="ARBA00022801"/>
    </source>
</evidence>
<dbReference type="InterPro" id="IPR012341">
    <property type="entry name" value="6hp_glycosidase-like_sf"/>
</dbReference>
<dbReference type="GO" id="GO:0016787">
    <property type="term" value="F:hydrolase activity"/>
    <property type="evidence" value="ECO:0007669"/>
    <property type="project" value="UniProtKB-KW"/>
</dbReference>
<gene>
    <name evidence="2" type="ORF">CS006_09170</name>
</gene>
<dbReference type="PANTHER" id="PTHR33886">
    <property type="entry name" value="UNSATURATED RHAMNOGALACTURONAN HYDROLASE (EUROFUNG)"/>
    <property type="match status" value="1"/>
</dbReference>
<dbReference type="AlphaFoldDB" id="A0A2M9H7D1"/>
<dbReference type="InterPro" id="IPR008928">
    <property type="entry name" value="6-hairpin_glycosidase_sf"/>
</dbReference>
<dbReference type="Gene3D" id="1.50.10.10">
    <property type="match status" value="1"/>
</dbReference>
<dbReference type="GO" id="GO:0005975">
    <property type="term" value="P:carbohydrate metabolic process"/>
    <property type="evidence" value="ECO:0007669"/>
    <property type="project" value="InterPro"/>
</dbReference>
<evidence type="ECO:0000313" key="2">
    <source>
        <dbReference type="EMBL" id="PJM72720.1"/>
    </source>
</evidence>
<keyword evidence="3" id="KW-1185">Reference proteome</keyword>
<organism evidence="2 3">
    <name type="scientific">Bifidobacterium primatium</name>
    <dbReference type="NCBI Taxonomy" id="2045438"/>
    <lineage>
        <taxon>Bacteria</taxon>
        <taxon>Bacillati</taxon>
        <taxon>Actinomycetota</taxon>
        <taxon>Actinomycetes</taxon>
        <taxon>Bifidobacteriales</taxon>
        <taxon>Bifidobacteriaceae</taxon>
        <taxon>Bifidobacterium</taxon>
    </lineage>
</organism>
<dbReference type="RefSeq" id="WP_100511506.1">
    <property type="nucleotide sequence ID" value="NZ_PEBI01000004.1"/>
</dbReference>